<feature type="compositionally biased region" description="Low complexity" evidence="1">
    <location>
        <begin position="134"/>
        <end position="145"/>
    </location>
</feature>
<keyword evidence="3" id="KW-1185">Reference proteome</keyword>
<dbReference type="Proteomes" id="UP000794436">
    <property type="component" value="Unassembled WGS sequence"/>
</dbReference>
<evidence type="ECO:0000313" key="3">
    <source>
        <dbReference type="Proteomes" id="UP000794436"/>
    </source>
</evidence>
<dbReference type="AlphaFoldDB" id="A0A8K1FN96"/>
<reference evidence="2" key="1">
    <citation type="submission" date="2019-03" db="EMBL/GenBank/DDBJ databases">
        <title>Long read genome sequence of the mycoparasitic Pythium oligandrum ATCC 38472 isolated from sugarbeet rhizosphere.</title>
        <authorList>
            <person name="Gaulin E."/>
        </authorList>
    </citation>
    <scope>NUCLEOTIDE SEQUENCE</scope>
    <source>
        <strain evidence="2">ATCC 38472_TT</strain>
    </source>
</reference>
<organism evidence="2 3">
    <name type="scientific">Pythium oligandrum</name>
    <name type="common">Mycoparasitic fungus</name>
    <dbReference type="NCBI Taxonomy" id="41045"/>
    <lineage>
        <taxon>Eukaryota</taxon>
        <taxon>Sar</taxon>
        <taxon>Stramenopiles</taxon>
        <taxon>Oomycota</taxon>
        <taxon>Peronosporomycetes</taxon>
        <taxon>Pythiales</taxon>
        <taxon>Pythiaceae</taxon>
        <taxon>Pythium</taxon>
    </lineage>
</organism>
<evidence type="ECO:0000256" key="1">
    <source>
        <dbReference type="SAM" id="MobiDB-lite"/>
    </source>
</evidence>
<gene>
    <name evidence="2" type="ORF">Poli38472_001307</name>
</gene>
<evidence type="ECO:0000313" key="2">
    <source>
        <dbReference type="EMBL" id="TMW69151.1"/>
    </source>
</evidence>
<evidence type="ECO:0008006" key="4">
    <source>
        <dbReference type="Google" id="ProtNLM"/>
    </source>
</evidence>
<name>A0A8K1FN96_PYTOL</name>
<accession>A0A8K1FN96</accession>
<comment type="caution">
    <text evidence="2">The sequence shown here is derived from an EMBL/GenBank/DDBJ whole genome shotgun (WGS) entry which is preliminary data.</text>
</comment>
<sequence length="227" mass="25586">MQDTNKPKRGTESFLKHLYCVLTQDKVQCLQWDTNDDCQFIWHGHNEGLLEYIKTKRGRFNVSKEDIFRKKLGELGFLVCEQRVDCHQGSKCAVYKHRSGSAFFRGMCIPHTRSETLTEDDSEPQRKRRRSDASPTVSPTLPSTPANTIQASDGVEEMRLDPPQDESRLAVVISTEPSAELGTAMDSSSDHVNVDDQANRLSFSELLQIPLTPGVSEALLAWCLPFN</sequence>
<protein>
    <recommendedName>
        <fullName evidence="4">HSF-type DNA-binding domain-containing protein</fullName>
    </recommendedName>
</protein>
<feature type="region of interest" description="Disordered" evidence="1">
    <location>
        <begin position="115"/>
        <end position="154"/>
    </location>
</feature>
<proteinExistence type="predicted"/>
<dbReference type="EMBL" id="SPLM01000001">
    <property type="protein sequence ID" value="TMW69151.1"/>
    <property type="molecule type" value="Genomic_DNA"/>
</dbReference>